<evidence type="ECO:0000256" key="4">
    <source>
        <dbReference type="ARBA" id="ARBA00023180"/>
    </source>
</evidence>
<protein>
    <submittedName>
        <fullName evidence="5">BgTH12-06865</fullName>
    </submittedName>
</protein>
<name>A0A9W4D863_BLUGR</name>
<dbReference type="Pfam" id="PF05577">
    <property type="entry name" value="Peptidase_S28"/>
    <property type="match status" value="1"/>
</dbReference>
<dbReference type="GO" id="GO:0006508">
    <property type="term" value="P:proteolysis"/>
    <property type="evidence" value="ECO:0007669"/>
    <property type="project" value="UniProtKB-KW"/>
</dbReference>
<dbReference type="EMBL" id="CAJHIT010000010">
    <property type="protein sequence ID" value="CAD6505933.1"/>
    <property type="molecule type" value="Genomic_DNA"/>
</dbReference>
<dbReference type="PANTHER" id="PTHR11010">
    <property type="entry name" value="PROTEASE S28 PRO-X CARBOXYPEPTIDASE-RELATED"/>
    <property type="match status" value="1"/>
</dbReference>
<keyword evidence="3" id="KW-0378">Hydrolase</keyword>
<evidence type="ECO:0000256" key="1">
    <source>
        <dbReference type="ARBA" id="ARBA00022670"/>
    </source>
</evidence>
<keyword evidence="4" id="KW-0325">Glycoprotein</keyword>
<dbReference type="PANTHER" id="PTHR11010:SF23">
    <property type="entry name" value="SERINE PEPTIDASE"/>
    <property type="match status" value="1"/>
</dbReference>
<reference evidence="5" key="1">
    <citation type="submission" date="2020-10" db="EMBL/GenBank/DDBJ databases">
        <authorList>
            <person name="Muller C M."/>
        </authorList>
    </citation>
    <scope>NUCLEOTIDE SEQUENCE</scope>
    <source>
        <strain evidence="5">THUN-12</strain>
    </source>
</reference>
<evidence type="ECO:0000313" key="5">
    <source>
        <dbReference type="EMBL" id="CAD6505933.1"/>
    </source>
</evidence>
<evidence type="ECO:0000256" key="3">
    <source>
        <dbReference type="ARBA" id="ARBA00022801"/>
    </source>
</evidence>
<sequence length="593" mass="67047">CTFTVKFILQSPTRHREGPTAVPSSDFKYEIWKPPKNQNLLFEIGYFPTVKNYSLSLRLEMKIFTGSLALAVYLQFCCAIEFRRLGQLIPPKLSIEELSPHVGISALTKTSKVGTAVFSQWLDHNDPGKGMFDMQYWWNAESWAGPGSPVVLFTPGETAATAYTGFLTNHTITGRLAQEIAGAVVIVEHRYWGNSSPYEDLTTKNLQYLTLNQSIMDFIHFAKTVQLPFDTDGSSNADKAPWIFSGGSYAGALAAWTSILEPDTFWAYHASSAPVEVIEDYWEYFTPVQQGMQKNCSSDISRVVDYLDDLLVHGNASEKYAIKQKFGMESLQHDDDFMSMLENGPWLWQSNTFTSGYSGFFKFCDAIENVEPGALETPDENGVGLEKALSGYASWSREILIPGYCQNFGYSDPLETACMDSYDPFNLIFTDYTVNNTGGRQWNWMLCNEPLFYWQDGSPKSRPSLVSRLINPQYWERQCSLFFPPEENYSYGSHYDLNQYTKGWDLTNTQRLIWTSGEFDPWKTSGMSSEFRPNGPFPGTKEQPLNVIPGGFHCSDLRGSDAENNEGVQAVVESILAQVKEWVAEYYTRQSLC</sequence>
<accession>A0A9W4D863</accession>
<dbReference type="Proteomes" id="UP000683417">
    <property type="component" value="Unassembled WGS sequence"/>
</dbReference>
<proteinExistence type="predicted"/>
<comment type="caution">
    <text evidence="5">The sequence shown here is derived from an EMBL/GenBank/DDBJ whole genome shotgun (WGS) entry which is preliminary data.</text>
</comment>
<dbReference type="GO" id="GO:0070008">
    <property type="term" value="F:serine-type exopeptidase activity"/>
    <property type="evidence" value="ECO:0007669"/>
    <property type="project" value="InterPro"/>
</dbReference>
<keyword evidence="2" id="KW-0732">Signal</keyword>
<dbReference type="AlphaFoldDB" id="A0A9W4D863"/>
<dbReference type="GO" id="GO:0008239">
    <property type="term" value="F:dipeptidyl-peptidase activity"/>
    <property type="evidence" value="ECO:0007669"/>
    <property type="project" value="TreeGrafter"/>
</dbReference>
<dbReference type="InterPro" id="IPR008758">
    <property type="entry name" value="Peptidase_S28"/>
</dbReference>
<gene>
    <name evidence="5" type="ORF">BGTH12_LOCUS7291</name>
</gene>
<evidence type="ECO:0000256" key="2">
    <source>
        <dbReference type="ARBA" id="ARBA00022729"/>
    </source>
</evidence>
<organism evidence="5 6">
    <name type="scientific">Blumeria graminis f. sp. triticale</name>
    <dbReference type="NCBI Taxonomy" id="1689686"/>
    <lineage>
        <taxon>Eukaryota</taxon>
        <taxon>Fungi</taxon>
        <taxon>Dikarya</taxon>
        <taxon>Ascomycota</taxon>
        <taxon>Pezizomycotina</taxon>
        <taxon>Leotiomycetes</taxon>
        <taxon>Erysiphales</taxon>
        <taxon>Erysiphaceae</taxon>
        <taxon>Blumeria</taxon>
    </lineage>
</organism>
<dbReference type="FunFam" id="3.40.50.1820:FF:000165">
    <property type="entry name" value="Serine peptidase, putative"/>
    <property type="match status" value="1"/>
</dbReference>
<feature type="non-terminal residue" evidence="5">
    <location>
        <position position="593"/>
    </location>
</feature>
<keyword evidence="1" id="KW-0645">Protease</keyword>
<evidence type="ECO:0000313" key="6">
    <source>
        <dbReference type="Proteomes" id="UP000683417"/>
    </source>
</evidence>